<evidence type="ECO:0000313" key="2">
    <source>
        <dbReference type="EMBL" id="MVB12904.1"/>
    </source>
</evidence>
<dbReference type="CDD" id="cd00143">
    <property type="entry name" value="PP2Cc"/>
    <property type="match status" value="1"/>
</dbReference>
<dbReference type="AlphaFoldDB" id="A0A6N8I4C0"/>
<proteinExistence type="predicted"/>
<keyword evidence="2" id="KW-0378">Hydrolase</keyword>
<dbReference type="EC" id="3.1.3.16" evidence="2"/>
<dbReference type="EMBL" id="VWXL01000106">
    <property type="protein sequence ID" value="MVB12904.1"/>
    <property type="molecule type" value="Genomic_DNA"/>
</dbReference>
<reference evidence="2 3" key="1">
    <citation type="submission" date="2019-09" db="EMBL/GenBank/DDBJ databases">
        <title>Genome sequence of Clostridium sp. EA1.</title>
        <authorList>
            <person name="Poehlein A."/>
            <person name="Bengelsdorf F.R."/>
            <person name="Daniel R."/>
        </authorList>
    </citation>
    <scope>NUCLEOTIDE SEQUENCE [LARGE SCALE GENOMIC DNA]</scope>
    <source>
        <strain evidence="2 3">EA1</strain>
    </source>
</reference>
<comment type="caution">
    <text evidence="2">The sequence shown here is derived from an EMBL/GenBank/DDBJ whole genome shotgun (WGS) entry which is preliminary data.</text>
</comment>
<dbReference type="Pfam" id="PF13672">
    <property type="entry name" value="PP2C_2"/>
    <property type="match status" value="1"/>
</dbReference>
<gene>
    <name evidence="2" type="primary">prpC_2</name>
    <name evidence="2" type="ORF">CAFE_36510</name>
</gene>
<dbReference type="SUPFAM" id="SSF81606">
    <property type="entry name" value="PP2C-like"/>
    <property type="match status" value="1"/>
</dbReference>
<dbReference type="PROSITE" id="PS51746">
    <property type="entry name" value="PPM_2"/>
    <property type="match status" value="1"/>
</dbReference>
<feature type="domain" description="PPM-type phosphatase" evidence="1">
    <location>
        <begin position="3"/>
        <end position="243"/>
    </location>
</feature>
<dbReference type="InterPro" id="IPR036457">
    <property type="entry name" value="PPM-type-like_dom_sf"/>
</dbReference>
<dbReference type="GO" id="GO:0004722">
    <property type="term" value="F:protein serine/threonine phosphatase activity"/>
    <property type="evidence" value="ECO:0007669"/>
    <property type="project" value="UniProtKB-EC"/>
</dbReference>
<dbReference type="NCBIfam" id="NF033484">
    <property type="entry name" value="Stp1_PP2C_phos"/>
    <property type="match status" value="1"/>
</dbReference>
<name>A0A6N8I4C0_9FIRM</name>
<evidence type="ECO:0000313" key="3">
    <source>
        <dbReference type="Proteomes" id="UP000469440"/>
    </source>
</evidence>
<evidence type="ECO:0000259" key="1">
    <source>
        <dbReference type="PROSITE" id="PS51746"/>
    </source>
</evidence>
<dbReference type="SMART" id="SM00332">
    <property type="entry name" value="PP2Cc"/>
    <property type="match status" value="1"/>
</dbReference>
<dbReference type="InterPro" id="IPR001932">
    <property type="entry name" value="PPM-type_phosphatase-like_dom"/>
</dbReference>
<dbReference type="Proteomes" id="UP000469440">
    <property type="component" value="Unassembled WGS sequence"/>
</dbReference>
<organism evidence="2 3">
    <name type="scientific">Caproicibacter fermentans</name>
    <dbReference type="NCBI Taxonomy" id="2576756"/>
    <lineage>
        <taxon>Bacteria</taxon>
        <taxon>Bacillati</taxon>
        <taxon>Bacillota</taxon>
        <taxon>Clostridia</taxon>
        <taxon>Eubacteriales</taxon>
        <taxon>Acutalibacteraceae</taxon>
        <taxon>Caproicibacter</taxon>
    </lineage>
</organism>
<dbReference type="PANTHER" id="PTHR47992">
    <property type="entry name" value="PROTEIN PHOSPHATASE"/>
    <property type="match status" value="1"/>
</dbReference>
<keyword evidence="3" id="KW-1185">Reference proteome</keyword>
<accession>A0A6N8I4C0</accession>
<dbReference type="Gene3D" id="3.60.40.10">
    <property type="entry name" value="PPM-type phosphatase domain"/>
    <property type="match status" value="1"/>
</dbReference>
<sequence length="243" mass="25831">MLRIFSKSDIGLVRKSNEDACKSGILPDGAAWAVVCDGMGGANGGDVASGIAVDRISEQILTGYSAEISEEEIQNLISEAVLNANDEVHARAGTDEALSGMGTTVVVAVVSRGVARIAHAGDSRAYLITRDGIRQLTTDHSMVQELVDKGDLTVQEAKKHPQKNVITRALGVDSFLQADYCEVPFPEGSRLLICTDGLTNYVDEEQIFRLAQELDADDLTGRLVALAKKAGGSDNITVTVVEN</sequence>
<dbReference type="InterPro" id="IPR015655">
    <property type="entry name" value="PP2C"/>
</dbReference>
<protein>
    <submittedName>
        <fullName evidence="2">Protein phosphatase PrpC</fullName>
        <ecNumber evidence="2">3.1.3.16</ecNumber>
    </submittedName>
</protein>
<dbReference type="SMART" id="SM00331">
    <property type="entry name" value="PP2C_SIG"/>
    <property type="match status" value="1"/>
</dbReference>
<dbReference type="RefSeq" id="WP_228725083.1">
    <property type="nucleotide sequence ID" value="NZ_CP060286.1"/>
</dbReference>